<dbReference type="Proteomes" id="UP001359559">
    <property type="component" value="Unassembled WGS sequence"/>
</dbReference>
<protein>
    <submittedName>
        <fullName evidence="1">Uncharacterized protein</fullName>
    </submittedName>
</protein>
<reference evidence="1 2" key="1">
    <citation type="submission" date="2024-01" db="EMBL/GenBank/DDBJ databases">
        <title>The genomes of 5 underutilized Papilionoideae crops provide insights into root nodulation and disease resistance.</title>
        <authorList>
            <person name="Yuan L."/>
        </authorList>
    </citation>
    <scope>NUCLEOTIDE SEQUENCE [LARGE SCALE GENOMIC DNA]</scope>
    <source>
        <strain evidence="1">LY-2023</strain>
        <tissue evidence="1">Leaf</tissue>
    </source>
</reference>
<gene>
    <name evidence="1" type="ORF">RJT34_15308</name>
</gene>
<comment type="caution">
    <text evidence="1">The sequence shown here is derived from an EMBL/GenBank/DDBJ whole genome shotgun (WGS) entry which is preliminary data.</text>
</comment>
<proteinExistence type="predicted"/>
<organism evidence="1 2">
    <name type="scientific">Clitoria ternatea</name>
    <name type="common">Butterfly pea</name>
    <dbReference type="NCBI Taxonomy" id="43366"/>
    <lineage>
        <taxon>Eukaryota</taxon>
        <taxon>Viridiplantae</taxon>
        <taxon>Streptophyta</taxon>
        <taxon>Embryophyta</taxon>
        <taxon>Tracheophyta</taxon>
        <taxon>Spermatophyta</taxon>
        <taxon>Magnoliopsida</taxon>
        <taxon>eudicotyledons</taxon>
        <taxon>Gunneridae</taxon>
        <taxon>Pentapetalae</taxon>
        <taxon>rosids</taxon>
        <taxon>fabids</taxon>
        <taxon>Fabales</taxon>
        <taxon>Fabaceae</taxon>
        <taxon>Papilionoideae</taxon>
        <taxon>50 kb inversion clade</taxon>
        <taxon>NPAAA clade</taxon>
        <taxon>indigoferoid/millettioid clade</taxon>
        <taxon>Phaseoleae</taxon>
        <taxon>Clitoria</taxon>
    </lineage>
</organism>
<keyword evidence="2" id="KW-1185">Reference proteome</keyword>
<dbReference type="AlphaFoldDB" id="A0AAN9JS63"/>
<evidence type="ECO:0000313" key="2">
    <source>
        <dbReference type="Proteomes" id="UP001359559"/>
    </source>
</evidence>
<sequence length="79" mass="9038">MLGKSCTRVQMGSVRMVRALRRFYPTAFAEGSRDPALAKRRYVNGDSLQTELELTERRSQDIQTALPLSQRRKLDVPLT</sequence>
<evidence type="ECO:0000313" key="1">
    <source>
        <dbReference type="EMBL" id="KAK7304193.1"/>
    </source>
</evidence>
<name>A0AAN9JS63_CLITE</name>
<accession>A0AAN9JS63</accession>
<dbReference type="EMBL" id="JAYKXN010000003">
    <property type="protein sequence ID" value="KAK7304193.1"/>
    <property type="molecule type" value="Genomic_DNA"/>
</dbReference>